<dbReference type="Pfam" id="PF16571">
    <property type="entry name" value="FBP_C"/>
    <property type="match status" value="1"/>
</dbReference>
<sequence>MDTFIKKQEYNYIKNCLFDLNNAFRNCIDPNIVETTKICTQDKILSFFSNLSEEQKEILNISKVTDPLDISTYLKDLNQYVYGMPTITGSEINKVFKKEKKLKLPDLSIQDSKLVYLGWIDESTRKLLITYNMDGKLLGMACRLTSSKRNSTNICTLCNHIGSESEVAFVSPICKPQSQDDYKSLGFYVCLNSLECNERITSTEKLEQLIKAVNRIK</sequence>
<accession>A0A174G180</accession>
<protein>
    <submittedName>
        <fullName evidence="3">Fibronectin-binding protein</fullName>
    </submittedName>
</protein>
<dbReference type="Gene3D" id="1.20.1280.250">
    <property type="match status" value="1"/>
</dbReference>
<dbReference type="OrthoDB" id="1891078at2"/>
<evidence type="ECO:0000313" key="3">
    <source>
        <dbReference type="EMBL" id="CUO55691.1"/>
    </source>
</evidence>
<feature type="domain" description="Elongation factor G-binding protein N-terminal" evidence="1">
    <location>
        <begin position="4"/>
        <end position="85"/>
    </location>
</feature>
<dbReference type="InterPro" id="IPR038344">
    <property type="entry name" value="EF-G_N_sf"/>
</dbReference>
<dbReference type="Proteomes" id="UP000095558">
    <property type="component" value="Unassembled WGS sequence"/>
</dbReference>
<dbReference type="InterPro" id="IPR032330">
    <property type="entry name" value="EF-G-binding_C"/>
</dbReference>
<proteinExistence type="predicted"/>
<dbReference type="AlphaFoldDB" id="A0A174G180"/>
<dbReference type="RefSeq" id="WP_042402070.1">
    <property type="nucleotide sequence ID" value="NZ_CYYT01000070.1"/>
</dbReference>
<gene>
    <name evidence="3" type="ORF">ERS852470_02689</name>
</gene>
<dbReference type="EMBL" id="CYZV01000030">
    <property type="protein sequence ID" value="CUO55691.1"/>
    <property type="molecule type" value="Genomic_DNA"/>
</dbReference>
<evidence type="ECO:0000313" key="4">
    <source>
        <dbReference type="Proteomes" id="UP000095558"/>
    </source>
</evidence>
<dbReference type="InterPro" id="IPR010841">
    <property type="entry name" value="EF-G-binding_N"/>
</dbReference>
<name>A0A174G180_9CLOT</name>
<dbReference type="Pfam" id="PF07299">
    <property type="entry name" value="EF-G-binding_N"/>
    <property type="match status" value="1"/>
</dbReference>
<reference evidence="3 4" key="1">
    <citation type="submission" date="2015-09" db="EMBL/GenBank/DDBJ databases">
        <authorList>
            <consortium name="Pathogen Informatics"/>
        </authorList>
    </citation>
    <scope>NUCLEOTIDE SEQUENCE [LARGE SCALE GENOMIC DNA]</scope>
    <source>
        <strain evidence="3 4">2789STDY5834855</strain>
    </source>
</reference>
<organism evidence="3 4">
    <name type="scientific">Clostridium disporicum</name>
    <dbReference type="NCBI Taxonomy" id="84024"/>
    <lineage>
        <taxon>Bacteria</taxon>
        <taxon>Bacillati</taxon>
        <taxon>Bacillota</taxon>
        <taxon>Clostridia</taxon>
        <taxon>Eubacteriales</taxon>
        <taxon>Clostridiaceae</taxon>
        <taxon>Clostridium</taxon>
    </lineage>
</organism>
<feature type="domain" description="Elongation factor G-binding protein C-terminal treble-clef zinc-finger" evidence="2">
    <location>
        <begin position="95"/>
        <end position="207"/>
    </location>
</feature>
<evidence type="ECO:0000259" key="2">
    <source>
        <dbReference type="Pfam" id="PF16571"/>
    </source>
</evidence>
<dbReference type="GeneID" id="83013197"/>
<evidence type="ECO:0000259" key="1">
    <source>
        <dbReference type="Pfam" id="PF07299"/>
    </source>
</evidence>
<dbReference type="CDD" id="cd16342">
    <property type="entry name" value="FusC_FusB"/>
    <property type="match status" value="1"/>
</dbReference>